<dbReference type="PROSITE" id="PS50022">
    <property type="entry name" value="FA58C_3"/>
    <property type="match status" value="1"/>
</dbReference>
<organism evidence="2 3">
    <name type="scientific">Dinoroseobacter phage vBDshPR2C</name>
    <dbReference type="NCBI Taxonomy" id="1498169"/>
    <lineage>
        <taxon>Viruses</taxon>
        <taxon>Duplodnaviria</taxon>
        <taxon>Heunggongvirae</taxon>
        <taxon>Uroviricota</taxon>
        <taxon>Caudoviricetes</taxon>
        <taxon>Schitoviridae</taxon>
        <taxon>Rhodovirinae</taxon>
        <taxon>Baltimorevirus</taxon>
        <taxon>Baltimorevirus DFL12</taxon>
    </lineage>
</organism>
<evidence type="ECO:0000313" key="2">
    <source>
        <dbReference type="EMBL" id="AID16896.1"/>
    </source>
</evidence>
<name>A0A0A7CHS0_9CAUD</name>
<proteinExistence type="predicted"/>
<dbReference type="Proteomes" id="UP000031205">
    <property type="component" value="Segment"/>
</dbReference>
<dbReference type="Gene3D" id="2.60.120.260">
    <property type="entry name" value="Galactose-binding domain-like"/>
    <property type="match status" value="1"/>
</dbReference>
<evidence type="ECO:0000259" key="1">
    <source>
        <dbReference type="PROSITE" id="PS50022"/>
    </source>
</evidence>
<evidence type="ECO:0000313" key="3">
    <source>
        <dbReference type="Proteomes" id="UP000031205"/>
    </source>
</evidence>
<dbReference type="SUPFAM" id="SSF49785">
    <property type="entry name" value="Galactose-binding domain-like"/>
    <property type="match status" value="1"/>
</dbReference>
<feature type="domain" description="F5/8 type C" evidence="1">
    <location>
        <begin position="449"/>
        <end position="552"/>
    </location>
</feature>
<protein>
    <recommendedName>
        <fullName evidence="1">F5/8 type C domain-containing protein</fullName>
    </recommendedName>
</protein>
<dbReference type="Pfam" id="PF00754">
    <property type="entry name" value="F5_F8_type_C"/>
    <property type="match status" value="1"/>
</dbReference>
<dbReference type="InterPro" id="IPR000421">
    <property type="entry name" value="FA58C"/>
</dbReference>
<dbReference type="InterPro" id="IPR008979">
    <property type="entry name" value="Galactose-bd-like_sf"/>
</dbReference>
<reference evidence="2 3" key="1">
    <citation type="submission" date="2014-05" db="EMBL/GenBank/DDBJ databases">
        <title>Complete Genome Sequence of vBDshPR2C, a New N4-Like Lytic Phage Infecting Dinoroseobacter shibae.</title>
        <authorList>
            <person name="Cai L."/>
            <person name="Zhang R."/>
            <person name="Jiao N."/>
        </authorList>
    </citation>
    <scope>NUCLEOTIDE SEQUENCE [LARGE SCALE GENOMIC DNA]</scope>
</reference>
<accession>A0A0A7CHS0</accession>
<sequence length="775" mass="84968">MPHPISYPVGTQDDDRTRSIDVVHIEPSIREGVHLVSSLYGPLASAPLYRFPPTNTFPPYLTGDPQIPSVLTCNSGQWAASPAAVLHYQWMSDGVDIPGANGPTWTSNTDYDNTVITCEVRGENYLGEDYALTSNSIAISLIEPIELEEMENYFITGLNQGEKAQTVRDERTLVTSGIGALNRLDINRGVAYFTTGISALNRSDINASNYHYITGLSQKSALSVLERSFGVSVINWDTGSPLIEGEPQPMNLKNPDAEAGIFGWDPFGPVGYRGKFASTNQFANDVHSGNLTFFGGEDTSPSTGNTPYTYMTQDVAVFPIWEADIDAGSTSLWMSWFQHSEEGVDQANIRVEYYAANDSLLGFHDGPGLWASPNDIHFYREFTDTIPSGTRYIRVQVEFNWQQGDDTDAHIDSISMQIYKGNRGVGIDQGPDFNLWRLRFLSANTWSGGALSELEFRDSPGTIDLATGGSPVFGSAGNGVSNADAAFDDLRNTGYWAGAQNSISEGTSWIGYDFGTPVKPGEIDITARTGSNALQVPRTYMVEGSDDGIRWTPHYMVDQDFAGGDYNSGEQRSILIPKGIIPFHKDHPDAGVLSMARDNETVDDFVGKGNVFYCHSRLQITDLAVMLNDSSGVPFNYKLQLYRANTQKSAPLSDGMITSEPLENIAAVSPNLGGSVWAEHACVNGPHHFEVGDLFVVYFIDMDAASNPQDANEARTYWISNFNGPNMKMCRRVVTPLRTFNRSTVTTDLNIGDVGSGNSLTDDWVWALDFKGQIF</sequence>
<gene>
    <name evidence="2" type="ORF">vBDshPR2C_81</name>
</gene>
<dbReference type="Gene3D" id="2.60.40.2700">
    <property type="match status" value="1"/>
</dbReference>
<dbReference type="EMBL" id="KJ803031">
    <property type="protein sequence ID" value="AID16896.1"/>
    <property type="molecule type" value="Genomic_DNA"/>
</dbReference>